<dbReference type="SMART" id="SM01325">
    <property type="entry name" value="DUF3160"/>
    <property type="match status" value="1"/>
</dbReference>
<dbReference type="STRING" id="1805425.AUJ30_02200"/>
<dbReference type="AlphaFoldDB" id="A0A1J4XT87"/>
<keyword evidence="1" id="KW-1133">Transmembrane helix</keyword>
<organism evidence="2 3">
    <name type="scientific">Candidatus Wolfebacteria bacterium CG1_02_39_135</name>
    <dbReference type="NCBI Taxonomy" id="1805425"/>
    <lineage>
        <taxon>Bacteria</taxon>
        <taxon>Candidatus Wolfeibacteriota</taxon>
    </lineage>
</organism>
<proteinExistence type="predicted"/>
<keyword evidence="1" id="KW-0812">Transmembrane</keyword>
<evidence type="ECO:0000313" key="3">
    <source>
        <dbReference type="Proteomes" id="UP000182693"/>
    </source>
</evidence>
<protein>
    <recommendedName>
        <fullName evidence="4">dTDP-glucose 4,6-dehydratase</fullName>
    </recommendedName>
</protein>
<dbReference type="Proteomes" id="UP000182693">
    <property type="component" value="Unassembled WGS sequence"/>
</dbReference>
<comment type="caution">
    <text evidence="2">The sequence shown here is derived from an EMBL/GenBank/DDBJ whole genome shotgun (WGS) entry which is preliminary data.</text>
</comment>
<keyword evidence="1" id="KW-0472">Membrane</keyword>
<name>A0A1J4XT87_9BACT</name>
<gene>
    <name evidence="2" type="ORF">AUJ30_02200</name>
</gene>
<reference evidence="2 3" key="1">
    <citation type="journal article" date="2016" name="Environ. Microbiol.">
        <title>Genomic resolution of a cold subsurface aquifer community provides metabolic insights for novel microbes adapted to high CO concentrations.</title>
        <authorList>
            <person name="Probst A.J."/>
            <person name="Castelle C.J."/>
            <person name="Singh A."/>
            <person name="Brown C.T."/>
            <person name="Anantharaman K."/>
            <person name="Sharon I."/>
            <person name="Hug L.A."/>
            <person name="Burstein D."/>
            <person name="Emerson J.B."/>
            <person name="Thomas B.C."/>
            <person name="Banfield J.F."/>
        </authorList>
    </citation>
    <scope>NUCLEOTIDE SEQUENCE [LARGE SCALE GENOMIC DNA]</scope>
    <source>
        <strain evidence="2">CG1_02_39_135</strain>
    </source>
</reference>
<feature type="transmembrane region" description="Helical" evidence="1">
    <location>
        <begin position="21"/>
        <end position="43"/>
    </location>
</feature>
<evidence type="ECO:0000256" key="1">
    <source>
        <dbReference type="SAM" id="Phobius"/>
    </source>
</evidence>
<dbReference type="InterPro" id="IPR022601">
    <property type="entry name" value="DUF3160"/>
</dbReference>
<evidence type="ECO:0008006" key="4">
    <source>
        <dbReference type="Google" id="ProtNLM"/>
    </source>
</evidence>
<dbReference type="EMBL" id="MNWX01000042">
    <property type="protein sequence ID" value="OIO64579.1"/>
    <property type="molecule type" value="Genomic_DNA"/>
</dbReference>
<sequence>MDMQNNLPNQMMPPEQPRNKTKIFLIVVGVLVVLSVFTGTIIYKDKIKQLIIPSPVTTPTPDYITSSPLMATLASAKRLIRPEDISLETIEVTPKIPSYQLPLDTNSISNFQNFSNKISLSSQVKSLLEKNGFAVISTPSDILNSPEEFDSFYSKLQDKDIPVFVTTDSLLHYYHVFFDTALMRLEKDIFYDDVWQMSKNFLDDQMDIYKNTNDPTLKEAAKRNIAYLSMALELLRPKTDQIVSSQNVKDAVSCQAPEEYCQEFYQKAINDGTFSLFGQKETQKYSFNIPDFVKASVEKELQLINEHKGWDCSPTFLYQEDYSQYVPRGHYTKSEKLKNYFRAVMWYGRMTELVKGSQALEANKCNTHDTEGFISEEDAKIQTLSASLLASKFASDKDIQYKWGRLYAITSFFVGFSDDLGPVEYSAAIKKIFEDNENIEANQLAAKIEDIRKVIKEQFPTPKIYSGLGNAQLTVVFPPPLTDEQINTLKKQAEKLLANTQGFRMLGQREVVDSYLFSKIVSPYSGEYNGDKNKKPFTYVVTRMGREVRGFPRGLDIMALFGSKRAKEIIKELGDANYSDYEKRFNELKQEIDSLPASEWYKNLYWNWLHVLKSLLPEFGNGYQTFMQTKAWQDKELNTALASWSELRHDTILYVKQSYTMAELGGGPERPIVGYVEPVPEFYLRLFNLSKMTKDGLSRLLTKDELDSIGVANAMDKFNTILSRLLDISKTELENKELSEGDYNFIKHFGTQLESINKSLTGAGYQDQVDPNMFKTTMVADVHTDGNTRQVLEEGVGYIKTLIVAYRLPDNRILIGAGPVFSYFEFKHPMSDRLTDEDWRQMLKNNPPLEPEWIKSFSK</sequence>
<accession>A0A1J4XT87</accession>
<dbReference type="Pfam" id="PF11369">
    <property type="entry name" value="DUF3160"/>
    <property type="match status" value="1"/>
</dbReference>
<evidence type="ECO:0000313" key="2">
    <source>
        <dbReference type="EMBL" id="OIO64579.1"/>
    </source>
</evidence>